<comment type="pathway">
    <text evidence="1">Purine metabolism; 7-cyano-7-deazaguanine biosynthesis.</text>
</comment>
<keyword evidence="8" id="KW-1185">Reference proteome</keyword>
<gene>
    <name evidence="7" type="ORF">DL796_09035</name>
</gene>
<reference evidence="7 8" key="1">
    <citation type="submission" date="2018-05" db="EMBL/GenBank/DDBJ databases">
        <title>Kangiella spongicola genome sequence.</title>
        <authorList>
            <person name="Maclea K.S."/>
            <person name="Goen A.E."/>
            <person name="Kelley C."/>
            <person name="Underriner A."/>
            <person name="Silverwood T."/>
            <person name="Trachtenberg A.M."/>
        </authorList>
    </citation>
    <scope>NUCLEOTIDE SEQUENCE [LARGE SCALE GENOMIC DNA]</scope>
    <source>
        <strain evidence="7 8">ATCC BAA-2076</strain>
    </source>
</reference>
<dbReference type="GO" id="GO:0070497">
    <property type="term" value="F:6-carboxytetrahydropterin synthase activity"/>
    <property type="evidence" value="ECO:0007669"/>
    <property type="project" value="UniProtKB-EC"/>
</dbReference>
<evidence type="ECO:0000313" key="7">
    <source>
        <dbReference type="EMBL" id="PXF62480.1"/>
    </source>
</evidence>
<dbReference type="AlphaFoldDB" id="A0A318CZT6"/>
<name>A0A318CZT6_9GAMM</name>
<evidence type="ECO:0000256" key="3">
    <source>
        <dbReference type="ARBA" id="ARBA00012982"/>
    </source>
</evidence>
<evidence type="ECO:0000256" key="6">
    <source>
        <dbReference type="ARBA" id="ARBA00048807"/>
    </source>
</evidence>
<dbReference type="SUPFAM" id="SSF55620">
    <property type="entry name" value="Tetrahydrobiopterin biosynthesis enzymes-like"/>
    <property type="match status" value="2"/>
</dbReference>
<comment type="similarity">
    <text evidence="2">Belongs to the PTPS family. QueD subfamily.</text>
</comment>
<accession>A0A318CZT6</accession>
<proteinExistence type="inferred from homology"/>
<dbReference type="UniPathway" id="UPA00391"/>
<protein>
    <recommendedName>
        <fullName evidence="4">6-carboxy-5,6,7,8-tetrahydropterin synthase</fullName>
        <ecNumber evidence="3">4.1.2.50</ecNumber>
    </recommendedName>
    <alternativeName>
        <fullName evidence="5">Queuosine biosynthesis protein QueD</fullName>
    </alternativeName>
</protein>
<dbReference type="InterPro" id="IPR007115">
    <property type="entry name" value="6-PTP_synth/QueD"/>
</dbReference>
<dbReference type="RefSeq" id="WP_110201389.1">
    <property type="nucleotide sequence ID" value="NZ_QICH01000003.1"/>
</dbReference>
<dbReference type="EMBL" id="QICH01000003">
    <property type="protein sequence ID" value="PXF62480.1"/>
    <property type="molecule type" value="Genomic_DNA"/>
</dbReference>
<evidence type="ECO:0000313" key="8">
    <source>
        <dbReference type="Proteomes" id="UP000247689"/>
    </source>
</evidence>
<dbReference type="Gene3D" id="3.30.479.10">
    <property type="entry name" value="6-pyruvoyl tetrahydropterin synthase/QueD"/>
    <property type="match status" value="2"/>
</dbReference>
<dbReference type="Proteomes" id="UP000247689">
    <property type="component" value="Unassembled WGS sequence"/>
</dbReference>
<evidence type="ECO:0000256" key="4">
    <source>
        <dbReference type="ARBA" id="ARBA00018141"/>
    </source>
</evidence>
<evidence type="ECO:0000256" key="2">
    <source>
        <dbReference type="ARBA" id="ARBA00008900"/>
    </source>
</evidence>
<dbReference type="Pfam" id="PF01242">
    <property type="entry name" value="PTPS"/>
    <property type="match status" value="2"/>
</dbReference>
<evidence type="ECO:0000256" key="5">
    <source>
        <dbReference type="ARBA" id="ARBA00031449"/>
    </source>
</evidence>
<dbReference type="OrthoDB" id="5820615at2"/>
<evidence type="ECO:0000256" key="1">
    <source>
        <dbReference type="ARBA" id="ARBA00005061"/>
    </source>
</evidence>
<dbReference type="InterPro" id="IPR038418">
    <property type="entry name" value="6-PTP_synth/QueD_sf"/>
</dbReference>
<dbReference type="EC" id="4.1.2.50" evidence="3"/>
<organism evidence="7 8">
    <name type="scientific">Kangiella spongicola</name>
    <dbReference type="NCBI Taxonomy" id="796379"/>
    <lineage>
        <taxon>Bacteria</taxon>
        <taxon>Pseudomonadati</taxon>
        <taxon>Pseudomonadota</taxon>
        <taxon>Gammaproteobacteria</taxon>
        <taxon>Kangiellales</taxon>
        <taxon>Kangiellaceae</taxon>
        <taxon>Kangiella</taxon>
    </lineage>
</organism>
<comment type="catalytic activity">
    <reaction evidence="6">
        <text>7,8-dihydroneopterin 3'-triphosphate + H2O = 6-carboxy-5,6,7,8-tetrahydropterin + triphosphate + acetaldehyde + 2 H(+)</text>
        <dbReference type="Rhea" id="RHEA:27966"/>
        <dbReference type="ChEBI" id="CHEBI:15343"/>
        <dbReference type="ChEBI" id="CHEBI:15377"/>
        <dbReference type="ChEBI" id="CHEBI:15378"/>
        <dbReference type="ChEBI" id="CHEBI:18036"/>
        <dbReference type="ChEBI" id="CHEBI:58462"/>
        <dbReference type="ChEBI" id="CHEBI:61032"/>
        <dbReference type="EC" id="4.1.2.50"/>
    </reaction>
</comment>
<comment type="caution">
    <text evidence="7">The sequence shown here is derived from an EMBL/GenBank/DDBJ whole genome shotgun (WGS) entry which is preliminary data.</text>
</comment>
<sequence>MPALFVDQLTVIDFALFDIHRGIVGESWIVDLVLEGELDDQGMVFDFGDVKKRIKQAIDATVDHKLVVPANSDYVATEHNDKGLKLTLKDTSGHRYHHQSPEQAVVLLDAEEVTMDAVIKVLNKACLEVVPNNVAKVHLTLNTEAIAGHYYHYAHGLKKHLGDCQRIAHGHRSQIHIFENGKRSEDLEAFWCQKWEDIYIGTEEDLVETEVEDATEYYRFAYTSEQGYFSLELPKARCHLMKSDSTVELIASHIVKQLKAIKPDSAIRVKAFEGVNKGAIANG</sequence>